<reference evidence="2" key="1">
    <citation type="journal article" date="2020" name="Sci. Rep.">
        <title>Chromosome-scale genome assembly for the duckweed Spirodela intermedia, integrating cytogenetic maps, PacBio and Oxford Nanopore libraries.</title>
        <authorList>
            <person name="Hoang P.T.N."/>
            <person name="Fiebig A."/>
            <person name="Novak P."/>
            <person name="Macas J."/>
            <person name="Cao H.X."/>
            <person name="Stepanenko A."/>
            <person name="Chen G."/>
            <person name="Borisjuk N."/>
            <person name="Scholz U."/>
            <person name="Schubert I."/>
        </authorList>
    </citation>
    <scope>NUCLEOTIDE SEQUENCE [LARGE SCALE GENOMIC DNA]</scope>
</reference>
<dbReference type="Proteomes" id="UP001189122">
    <property type="component" value="Unassembled WGS sequence"/>
</dbReference>
<protein>
    <submittedName>
        <fullName evidence="1">Uncharacterized protein</fullName>
    </submittedName>
</protein>
<evidence type="ECO:0000313" key="1">
    <source>
        <dbReference type="EMBL" id="CAA6675098.1"/>
    </source>
</evidence>
<sequence>MSNMLVVEIFDVWGIDFMGPFPSAKKYEYILLALRNETYENHKIYKEKTKTFHDKYISRKKIDVGQKVSIFLRNSTYFCICFFEKVQEEEDPFLTFQSPRNILLKFEIIAIKRIVLIYF</sequence>
<evidence type="ECO:0000313" key="2">
    <source>
        <dbReference type="Proteomes" id="UP001189122"/>
    </source>
</evidence>
<organism evidence="1 2">
    <name type="scientific">Spirodela intermedia</name>
    <name type="common">Intermediate duckweed</name>
    <dbReference type="NCBI Taxonomy" id="51605"/>
    <lineage>
        <taxon>Eukaryota</taxon>
        <taxon>Viridiplantae</taxon>
        <taxon>Streptophyta</taxon>
        <taxon>Embryophyta</taxon>
        <taxon>Tracheophyta</taxon>
        <taxon>Spermatophyta</taxon>
        <taxon>Magnoliopsida</taxon>
        <taxon>Liliopsida</taxon>
        <taxon>Araceae</taxon>
        <taxon>Lemnoideae</taxon>
        <taxon>Spirodela</taxon>
    </lineage>
</organism>
<proteinExistence type="predicted"/>
<keyword evidence="2" id="KW-1185">Reference proteome</keyword>
<comment type="caution">
    <text evidence="1">The sequence shown here is derived from an EMBL/GenBank/DDBJ whole genome shotgun (WGS) entry which is preliminary data.</text>
</comment>
<accession>A0ABN7EB18</accession>
<gene>
    <name evidence="1" type="ORF">SI7747_UN021440</name>
</gene>
<name>A0ABN7EB18_SPIIN</name>
<dbReference type="EMBL" id="CACRZD030000219">
    <property type="protein sequence ID" value="CAA6675098.1"/>
    <property type="molecule type" value="Genomic_DNA"/>
</dbReference>